<sequence length="207" mass="23777">MKATFIALLLFCNCLVNAQSNDSTVVRSVYGSTNTELKDLMSFIGVEKFRLELNDPKLAGKYFHLTCQEYKNGIAQPEQEMFGFGTRKEILQIDSTGKFTIDVYARTVDPTTIEALFKLPKVSQRKTFKVEADDARRFSFRTDVVAYKNEKARIPMSKKILFFVHSLPYLKDGFYLYCAVAESQVPVNEWHKQFGVKHVIAYNLILE</sequence>
<reference evidence="2" key="1">
    <citation type="submission" date="2020-09" db="EMBL/GenBank/DDBJ databases">
        <authorList>
            <person name="Kim M.K."/>
        </authorList>
    </citation>
    <scope>NUCLEOTIDE SEQUENCE</scope>
    <source>
        <strain evidence="2">BT702</strain>
    </source>
</reference>
<protein>
    <submittedName>
        <fullName evidence="2">Uncharacterized protein</fullName>
    </submittedName>
</protein>
<evidence type="ECO:0000313" key="3">
    <source>
        <dbReference type="Proteomes" id="UP000598820"/>
    </source>
</evidence>
<feature type="signal peptide" evidence="1">
    <location>
        <begin position="1"/>
        <end position="18"/>
    </location>
</feature>
<keyword evidence="3" id="KW-1185">Reference proteome</keyword>
<evidence type="ECO:0000313" key="2">
    <source>
        <dbReference type="EMBL" id="MBD2702189.1"/>
    </source>
</evidence>
<dbReference type="AlphaFoldDB" id="A0A926XX26"/>
<keyword evidence="1" id="KW-0732">Signal</keyword>
<evidence type="ECO:0000256" key="1">
    <source>
        <dbReference type="SAM" id="SignalP"/>
    </source>
</evidence>
<dbReference type="RefSeq" id="WP_190888040.1">
    <property type="nucleotide sequence ID" value="NZ_JACWZY010000013.1"/>
</dbReference>
<feature type="chain" id="PRO_5037839655" evidence="1">
    <location>
        <begin position="19"/>
        <end position="207"/>
    </location>
</feature>
<name>A0A926XX26_9BACT</name>
<accession>A0A926XX26</accession>
<gene>
    <name evidence="2" type="ORF">IC229_16170</name>
</gene>
<proteinExistence type="predicted"/>
<comment type="caution">
    <text evidence="2">The sequence shown here is derived from an EMBL/GenBank/DDBJ whole genome shotgun (WGS) entry which is preliminary data.</text>
</comment>
<dbReference type="Proteomes" id="UP000598820">
    <property type="component" value="Unassembled WGS sequence"/>
</dbReference>
<dbReference type="EMBL" id="JACWZY010000013">
    <property type="protein sequence ID" value="MBD2702189.1"/>
    <property type="molecule type" value="Genomic_DNA"/>
</dbReference>
<organism evidence="2 3">
    <name type="scientific">Spirosoma profusum</name>
    <dbReference type="NCBI Taxonomy" id="2771354"/>
    <lineage>
        <taxon>Bacteria</taxon>
        <taxon>Pseudomonadati</taxon>
        <taxon>Bacteroidota</taxon>
        <taxon>Cytophagia</taxon>
        <taxon>Cytophagales</taxon>
        <taxon>Cytophagaceae</taxon>
        <taxon>Spirosoma</taxon>
    </lineage>
</organism>